<proteinExistence type="predicted"/>
<dbReference type="AlphaFoldDB" id="A0A8H9HM40"/>
<reference evidence="1" key="2">
    <citation type="submission" date="2020-09" db="EMBL/GenBank/DDBJ databases">
        <authorList>
            <person name="Sun Q."/>
            <person name="Ohkuma M."/>
        </authorList>
    </citation>
    <scope>NUCLEOTIDE SEQUENCE</scope>
    <source>
        <strain evidence="1">JCM 4434</strain>
    </source>
</reference>
<dbReference type="RefSeq" id="WP_157846550.1">
    <property type="nucleotide sequence ID" value="NZ_BMUB01000003.1"/>
</dbReference>
<dbReference type="Proteomes" id="UP000610124">
    <property type="component" value="Unassembled WGS sequence"/>
</dbReference>
<organism evidence="1 2">
    <name type="scientific">Kitasatospora aureofaciens</name>
    <name type="common">Streptomyces aureofaciens</name>
    <dbReference type="NCBI Taxonomy" id="1894"/>
    <lineage>
        <taxon>Bacteria</taxon>
        <taxon>Bacillati</taxon>
        <taxon>Actinomycetota</taxon>
        <taxon>Actinomycetes</taxon>
        <taxon>Kitasatosporales</taxon>
        <taxon>Streptomycetaceae</taxon>
        <taxon>Kitasatospora</taxon>
    </lineage>
</organism>
<protein>
    <submittedName>
        <fullName evidence="1">Uncharacterized protein</fullName>
    </submittedName>
</protein>
<name>A0A8H9HM40_KITAU</name>
<reference evidence="1" key="1">
    <citation type="journal article" date="2014" name="Int. J. Syst. Evol. Microbiol.">
        <title>Complete genome sequence of Corynebacterium casei LMG S-19264T (=DSM 44701T), isolated from a smear-ripened cheese.</title>
        <authorList>
            <consortium name="US DOE Joint Genome Institute (JGI-PGF)"/>
            <person name="Walter F."/>
            <person name="Albersmeier A."/>
            <person name="Kalinowski J."/>
            <person name="Ruckert C."/>
        </authorList>
    </citation>
    <scope>NUCLEOTIDE SEQUENCE</scope>
    <source>
        <strain evidence="1">JCM 4434</strain>
    </source>
</reference>
<accession>A0A8H9HM40</accession>
<comment type="caution">
    <text evidence="1">The sequence shown here is derived from an EMBL/GenBank/DDBJ whole genome shotgun (WGS) entry which is preliminary data.</text>
</comment>
<gene>
    <name evidence="1" type="ORF">GCM10010502_14950</name>
</gene>
<evidence type="ECO:0000313" key="2">
    <source>
        <dbReference type="Proteomes" id="UP000610124"/>
    </source>
</evidence>
<sequence>MSERAIERCVSREAAAERGEVGGVSERSERAIERCVSREAAAERSEVGA</sequence>
<evidence type="ECO:0000313" key="1">
    <source>
        <dbReference type="EMBL" id="GGU65148.1"/>
    </source>
</evidence>
<dbReference type="GeneID" id="97484648"/>
<dbReference type="EMBL" id="BMUB01000003">
    <property type="protein sequence ID" value="GGU65148.1"/>
    <property type="molecule type" value="Genomic_DNA"/>
</dbReference>